<evidence type="ECO:0000313" key="2">
    <source>
        <dbReference type="Proteomes" id="UP000001072"/>
    </source>
</evidence>
<dbReference type="VEuPathDB" id="FungiDB:MELLADRAFT_64198"/>
<dbReference type="KEGG" id="mlr:MELLADRAFT_64198"/>
<accession>F4RQC6</accession>
<evidence type="ECO:0000313" key="1">
    <source>
        <dbReference type="EMBL" id="EGG05430.1"/>
    </source>
</evidence>
<dbReference type="InParanoid" id="F4RQC6"/>
<dbReference type="Proteomes" id="UP000001072">
    <property type="component" value="Unassembled WGS sequence"/>
</dbReference>
<dbReference type="HOGENOM" id="CLU_1669767_0_0_1"/>
<organism evidence="2">
    <name type="scientific">Melampsora larici-populina (strain 98AG31 / pathotype 3-4-7)</name>
    <name type="common">Poplar leaf rust fungus</name>
    <dbReference type="NCBI Taxonomy" id="747676"/>
    <lineage>
        <taxon>Eukaryota</taxon>
        <taxon>Fungi</taxon>
        <taxon>Dikarya</taxon>
        <taxon>Basidiomycota</taxon>
        <taxon>Pucciniomycotina</taxon>
        <taxon>Pucciniomycetes</taxon>
        <taxon>Pucciniales</taxon>
        <taxon>Melampsoraceae</taxon>
        <taxon>Melampsora</taxon>
    </lineage>
</organism>
<proteinExistence type="predicted"/>
<protein>
    <submittedName>
        <fullName evidence="1">Uncharacterized protein</fullName>
    </submittedName>
</protein>
<dbReference type="EMBL" id="GL883113">
    <property type="protein sequence ID" value="EGG05430.1"/>
    <property type="molecule type" value="Genomic_DNA"/>
</dbReference>
<dbReference type="AlphaFoldDB" id="F4RQC6"/>
<dbReference type="GeneID" id="18930226"/>
<name>F4RQC6_MELLP</name>
<sequence length="158" mass="17562">MESKVSFETLRLSTFTSFVVTYYLLIFLESELSMLTGKWSIRPVVSSELLDFTLNGKATGSIPMFLLPFAANFVDVEEEVVVDEVVDPVDEALDVEQSVHQSVATVLRTEVDVPKFGGSMGGMGLNRVSPLINEAANDEITQIDIEPQDQQEMKHNEM</sequence>
<dbReference type="RefSeq" id="XP_007411352.1">
    <property type="nucleotide sequence ID" value="XM_007411290.1"/>
</dbReference>
<keyword evidence="2" id="KW-1185">Reference proteome</keyword>
<reference evidence="2" key="1">
    <citation type="journal article" date="2011" name="Proc. Natl. Acad. Sci. U.S.A.">
        <title>Obligate biotrophy features unraveled by the genomic analysis of rust fungi.</title>
        <authorList>
            <person name="Duplessis S."/>
            <person name="Cuomo C.A."/>
            <person name="Lin Y.-C."/>
            <person name="Aerts A."/>
            <person name="Tisserant E."/>
            <person name="Veneault-Fourrey C."/>
            <person name="Joly D.L."/>
            <person name="Hacquard S."/>
            <person name="Amselem J."/>
            <person name="Cantarel B.L."/>
            <person name="Chiu R."/>
            <person name="Coutinho P.M."/>
            <person name="Feau N."/>
            <person name="Field M."/>
            <person name="Frey P."/>
            <person name="Gelhaye E."/>
            <person name="Goldberg J."/>
            <person name="Grabherr M.G."/>
            <person name="Kodira C.D."/>
            <person name="Kohler A."/>
            <person name="Kuees U."/>
            <person name="Lindquist E.A."/>
            <person name="Lucas S.M."/>
            <person name="Mago R."/>
            <person name="Mauceli E."/>
            <person name="Morin E."/>
            <person name="Murat C."/>
            <person name="Pangilinan J.L."/>
            <person name="Park R."/>
            <person name="Pearson M."/>
            <person name="Quesneville H."/>
            <person name="Rouhier N."/>
            <person name="Sakthikumar S."/>
            <person name="Salamov A.A."/>
            <person name="Schmutz J."/>
            <person name="Selles B."/>
            <person name="Shapiro H."/>
            <person name="Tanguay P."/>
            <person name="Tuskan G.A."/>
            <person name="Henrissat B."/>
            <person name="Van de Peer Y."/>
            <person name="Rouze P."/>
            <person name="Ellis J.G."/>
            <person name="Dodds P.N."/>
            <person name="Schein J.E."/>
            <person name="Zhong S."/>
            <person name="Hamelin R.C."/>
            <person name="Grigoriev I.V."/>
            <person name="Szabo L.J."/>
            <person name="Martin F."/>
        </authorList>
    </citation>
    <scope>NUCLEOTIDE SEQUENCE [LARGE SCALE GENOMIC DNA]</scope>
    <source>
        <strain evidence="2">98AG31 / pathotype 3-4-7</strain>
    </source>
</reference>
<gene>
    <name evidence="1" type="ORF">MELLADRAFT_64198</name>
</gene>